<reference evidence="3" key="1">
    <citation type="journal article" date="2012" name="PLoS ONE">
        <title>Gene sets for utilization of primary and secondary nutrition supplies in the distal gut of endangered iberian lynx.</title>
        <authorList>
            <person name="Alcaide M."/>
            <person name="Messina E."/>
            <person name="Richter M."/>
            <person name="Bargiela R."/>
            <person name="Peplies J."/>
            <person name="Huws S.A."/>
            <person name="Newbold C.J."/>
            <person name="Golyshin P.N."/>
            <person name="Simon M.A."/>
            <person name="Lopez G."/>
            <person name="Yakimov M.M."/>
            <person name="Ferrer M."/>
        </authorList>
    </citation>
    <scope>NUCLEOTIDE SEQUENCE</scope>
</reference>
<sequence>MKNKTQILTLCGALLCALSACQTPENRPKTPLLTQQSDFENLIRVKNVPETARYYDASAFSDLGAWAGYALPVNESNEHQGAFIGPMNMRGRGWIAQSMANPVVHVDGKAYDLKRNIQTAKYLPGKLIQEFNDEQLHIVTELCFVNNRSAVVRTRIENRSDKALQLSLDWNGGTFAETAKLTLDNHCVSAVRLSDQTFTATDFPQAANVKLVKKDSLYVTEVKDHTLAPKATFQTYYTQTLGYSEDEVKREHQALKGLDVDACFAQNENRWNQQLASLLNQTDNKYTRDNKYRKVIVKAMMTLNSNWRSAAGDLLHAGSYPSYNGFFGFWSWDSWKIASANALYNPEMAKDEMRTLFDYQAENGMVPDYVSYYKQRNNWRDSKPPVAAWGAMNVYKASGDKAFLAEMFDKLCRFHRWWYTDRDHNQNGVCEYGSTDGTLIAAAWESGMDNGVRFDHTKMLKNGEHAWSMDQENICLNSFLYAEKKILAEMATILDKPEMAQQFTQEAEALKTFVQTKMFDPETGFFYDTHIDTGEHIKVMGAECWLPLWAGIATPEQARQVMEKMMDPNKFNSTLPLGTLDVSHPRLRPTRGYWRGPVWVDQVYFGIQGLRNYGFDQEADQLLEKFIDNAQGLTTDGPIHENYNPLTGETLNCPNFGWSSACIIKMLLNN</sequence>
<dbReference type="Gene3D" id="1.50.10.10">
    <property type="match status" value="1"/>
</dbReference>
<feature type="domain" description="Mannosylglycerate hydrolase MGH1-like glycoside hydrolase" evidence="2">
    <location>
        <begin position="329"/>
        <end position="659"/>
    </location>
</feature>
<dbReference type="EMBL" id="AMCI01000163">
    <property type="protein sequence ID" value="EJX10533.1"/>
    <property type="molecule type" value="Genomic_DNA"/>
</dbReference>
<accession>J9H3K7</accession>
<dbReference type="InterPro" id="IPR048450">
    <property type="entry name" value="YgjK_N"/>
</dbReference>
<organism evidence="3">
    <name type="scientific">gut metagenome</name>
    <dbReference type="NCBI Taxonomy" id="749906"/>
    <lineage>
        <taxon>unclassified sequences</taxon>
        <taxon>metagenomes</taxon>
        <taxon>organismal metagenomes</taxon>
    </lineage>
</organism>
<dbReference type="InterPro" id="IPR012341">
    <property type="entry name" value="6hp_glycosidase-like_sf"/>
</dbReference>
<dbReference type="AlphaFoldDB" id="J9H3K7"/>
<dbReference type="InterPro" id="IPR054491">
    <property type="entry name" value="MGH1-like_GH"/>
</dbReference>
<dbReference type="Pfam" id="PF21152">
    <property type="entry name" value="YgjK_N"/>
    <property type="match status" value="1"/>
</dbReference>
<protein>
    <submittedName>
        <fullName evidence="3">Isomerase</fullName>
    </submittedName>
</protein>
<dbReference type="InterPro" id="IPR008928">
    <property type="entry name" value="6-hairpin_glycosidase_sf"/>
</dbReference>
<evidence type="ECO:0000259" key="2">
    <source>
        <dbReference type="Pfam" id="PF22422"/>
    </source>
</evidence>
<dbReference type="PANTHER" id="PTHR23403">
    <property type="entry name" value="TREHALASE"/>
    <property type="match status" value="1"/>
</dbReference>
<gene>
    <name evidence="3" type="ORF">EVA_01026</name>
</gene>
<dbReference type="InterPro" id="IPR001661">
    <property type="entry name" value="Glyco_hydro_37"/>
</dbReference>
<comment type="caution">
    <text evidence="3">The sequence shown here is derived from an EMBL/GenBank/DDBJ whole genome shotgun (WGS) entry which is preliminary data.</text>
</comment>
<name>J9H3K7_9ZZZZ</name>
<keyword evidence="3" id="KW-0413">Isomerase</keyword>
<proteinExistence type="predicted"/>
<dbReference type="Pfam" id="PF22422">
    <property type="entry name" value="MGH1-like_GH"/>
    <property type="match status" value="1"/>
</dbReference>
<dbReference type="GO" id="GO:0005993">
    <property type="term" value="P:trehalose catabolic process"/>
    <property type="evidence" value="ECO:0007669"/>
    <property type="project" value="TreeGrafter"/>
</dbReference>
<dbReference type="PANTHER" id="PTHR23403:SF1">
    <property type="entry name" value="TREHALASE"/>
    <property type="match status" value="1"/>
</dbReference>
<evidence type="ECO:0000313" key="3">
    <source>
        <dbReference type="EMBL" id="EJX10533.1"/>
    </source>
</evidence>
<feature type="domain" description="Glucosidase YgjK N-terminal" evidence="1">
    <location>
        <begin position="58"/>
        <end position="173"/>
    </location>
</feature>
<evidence type="ECO:0000259" key="1">
    <source>
        <dbReference type="Pfam" id="PF21152"/>
    </source>
</evidence>
<dbReference type="GO" id="GO:0004555">
    <property type="term" value="F:alpha,alpha-trehalase activity"/>
    <property type="evidence" value="ECO:0007669"/>
    <property type="project" value="InterPro"/>
</dbReference>
<dbReference type="SUPFAM" id="SSF48208">
    <property type="entry name" value="Six-hairpin glycosidases"/>
    <property type="match status" value="1"/>
</dbReference>
<dbReference type="Gene3D" id="2.70.98.50">
    <property type="entry name" value="putative glycoside hydrolase family protein from bacillus halodurans"/>
    <property type="match status" value="1"/>
</dbReference>
<dbReference type="PROSITE" id="PS51257">
    <property type="entry name" value="PROKAR_LIPOPROTEIN"/>
    <property type="match status" value="1"/>
</dbReference>
<dbReference type="GO" id="GO:0016853">
    <property type="term" value="F:isomerase activity"/>
    <property type="evidence" value="ECO:0007669"/>
    <property type="project" value="UniProtKB-KW"/>
</dbReference>